<dbReference type="EMBL" id="AJWK01005175">
    <property type="status" value="NOT_ANNOTATED_CDS"/>
    <property type="molecule type" value="Genomic_DNA"/>
</dbReference>
<proteinExistence type="predicted"/>
<dbReference type="VEuPathDB" id="VectorBase:LLOJ001482"/>
<sequence>MASLQQWNSYDFLDENLSPTSFSGSDNMLKASINSLIEQDLMNSSFSTGGE</sequence>
<accession>A0A1B0ESU0</accession>
<evidence type="ECO:0000313" key="2">
    <source>
        <dbReference type="Proteomes" id="UP000092461"/>
    </source>
</evidence>
<dbReference type="EnsemblMetazoa" id="LLOJ001482-RA">
    <property type="protein sequence ID" value="LLOJ001482-PA"/>
    <property type="gene ID" value="LLOJ001482"/>
</dbReference>
<dbReference type="AlphaFoldDB" id="A0A1B0ESU0"/>
<name>A0A1B0ESU0_LUTLO</name>
<protein>
    <submittedName>
        <fullName evidence="1">Uncharacterized protein</fullName>
    </submittedName>
</protein>
<reference evidence="1" key="1">
    <citation type="submission" date="2020-05" db="UniProtKB">
        <authorList>
            <consortium name="EnsemblMetazoa"/>
        </authorList>
    </citation>
    <scope>IDENTIFICATION</scope>
    <source>
        <strain evidence="1">Jacobina</strain>
    </source>
</reference>
<keyword evidence="2" id="KW-1185">Reference proteome</keyword>
<organism evidence="1 2">
    <name type="scientific">Lutzomyia longipalpis</name>
    <name type="common">Sand fly</name>
    <dbReference type="NCBI Taxonomy" id="7200"/>
    <lineage>
        <taxon>Eukaryota</taxon>
        <taxon>Metazoa</taxon>
        <taxon>Ecdysozoa</taxon>
        <taxon>Arthropoda</taxon>
        <taxon>Hexapoda</taxon>
        <taxon>Insecta</taxon>
        <taxon>Pterygota</taxon>
        <taxon>Neoptera</taxon>
        <taxon>Endopterygota</taxon>
        <taxon>Diptera</taxon>
        <taxon>Nematocera</taxon>
        <taxon>Psychodoidea</taxon>
        <taxon>Psychodidae</taxon>
        <taxon>Lutzomyia</taxon>
        <taxon>Lutzomyia</taxon>
    </lineage>
</organism>
<evidence type="ECO:0000313" key="1">
    <source>
        <dbReference type="EnsemblMetazoa" id="LLOJ001482-PA"/>
    </source>
</evidence>
<dbReference type="Proteomes" id="UP000092461">
    <property type="component" value="Unassembled WGS sequence"/>
</dbReference>